<evidence type="ECO:0000313" key="2">
    <source>
        <dbReference type="Proteomes" id="UP000530424"/>
    </source>
</evidence>
<dbReference type="AlphaFoldDB" id="A0A853BZK4"/>
<accession>A0A853BZK4</accession>
<reference evidence="1 2" key="1">
    <citation type="submission" date="2020-07" db="EMBL/GenBank/DDBJ databases">
        <title>Sequencing the genomes of 1000 actinobacteria strains.</title>
        <authorList>
            <person name="Klenk H.-P."/>
        </authorList>
    </citation>
    <scope>NUCLEOTIDE SEQUENCE [LARGE SCALE GENOMIC DNA]</scope>
    <source>
        <strain evidence="1 2">DSM 103833</strain>
    </source>
</reference>
<dbReference type="EMBL" id="JACCFP010000001">
    <property type="protein sequence ID" value="NYJ00206.1"/>
    <property type="molecule type" value="Genomic_DNA"/>
</dbReference>
<comment type="caution">
    <text evidence="1">The sequence shown here is derived from an EMBL/GenBank/DDBJ whole genome shotgun (WGS) entry which is preliminary data.</text>
</comment>
<organism evidence="1 2">
    <name type="scientific">Nocardioides thalensis</name>
    <dbReference type="NCBI Taxonomy" id="1914755"/>
    <lineage>
        <taxon>Bacteria</taxon>
        <taxon>Bacillati</taxon>
        <taxon>Actinomycetota</taxon>
        <taxon>Actinomycetes</taxon>
        <taxon>Propionibacteriales</taxon>
        <taxon>Nocardioidaceae</taxon>
        <taxon>Nocardioides</taxon>
    </lineage>
</organism>
<dbReference type="Proteomes" id="UP000530424">
    <property type="component" value="Unassembled WGS sequence"/>
</dbReference>
<sequence length="498" mass="55131">MYEGNKRLAWLLATTRLLGPQTRGLSRAEFVAPMKELGVRIDSSRISRWESGLEYISPQLVEAYEKVAGLRPAQIGAVRRTLARDGHLITRPAERAGATSDPGVIDELLDGLESQRIRGDQWIRLSDQLRSYQSVYLQRRIWQDLTDHLVDELARTASIPYLARYEAAAALMNAPQAQPYLTKSVGRYVLDPETRVITPVLQVLTEIADPAASDLVLRLMTAPSAKLRSSAAIAASAMIRRGNLAPDHKVLEVHVGHELVRGGRPSVVVLDLASRLTDDQFERVLRSATDDVTRTTLRQARSNWELVDSEQARIFSDHIGLHAELLCARNSADPDQMLSRLVREALFHVHRSRRHLASSLILASPYATAVGEVVLRLTNHADDRLASLCWSMVARMTAVISATALAERLDEEARPELRTRAAAALMWVGGDLPDAAVRTLVSTVEDHETAPDAARAAILALGLADRRDELNQLLVKCPDDLRRLIQWACERGPAVAED</sequence>
<dbReference type="RefSeq" id="WP_179666832.1">
    <property type="nucleotide sequence ID" value="NZ_JACCFP010000001.1"/>
</dbReference>
<protein>
    <submittedName>
        <fullName evidence="1">Phage tail protein X</fullName>
    </submittedName>
</protein>
<name>A0A853BZK4_9ACTN</name>
<dbReference type="InterPro" id="IPR016024">
    <property type="entry name" value="ARM-type_fold"/>
</dbReference>
<gene>
    <name evidence="1" type="ORF">HNR19_000904</name>
</gene>
<keyword evidence="2" id="KW-1185">Reference proteome</keyword>
<proteinExistence type="predicted"/>
<evidence type="ECO:0000313" key="1">
    <source>
        <dbReference type="EMBL" id="NYJ00206.1"/>
    </source>
</evidence>
<dbReference type="SUPFAM" id="SSF48371">
    <property type="entry name" value="ARM repeat"/>
    <property type="match status" value="1"/>
</dbReference>